<protein>
    <recommendedName>
        <fullName evidence="1">Endonuclease/exonuclease/phosphatase domain-containing protein</fullName>
    </recommendedName>
</protein>
<dbReference type="SUPFAM" id="SSF56219">
    <property type="entry name" value="DNase I-like"/>
    <property type="match status" value="1"/>
</dbReference>
<dbReference type="PANTHER" id="PTHR14859:SF15">
    <property type="entry name" value="ENDONUCLEASE_EXONUCLEASE_PHOSPHATASE DOMAIN-CONTAINING PROTEIN"/>
    <property type="match status" value="1"/>
</dbReference>
<gene>
    <name evidence="2" type="ORF">Rhal01_03005</name>
</gene>
<evidence type="ECO:0000313" key="2">
    <source>
        <dbReference type="EMBL" id="GAA5496819.1"/>
    </source>
</evidence>
<sequence>MPVSFFRKSFSLLALLVFSLPLIGGELRVVSYNIKHGEGMDGKLDLERTAAVLKKLNADVIALQEVDKNCTRSGGVDQAATLAKMLGMHHYFGKAIPLGKGEYGNAVLSKFPIEATKLHQLPGAGEKRVVAEVQVKVNGEKISFCSIHLDHKSEQVRMQQIEAFAAAVADYQHPLLLTGDFNAQPDSKVMAYCRKQWTLVDKEGGKKTCPATNPRVEIDYCVLLNWKVKKAFSRVVDEPVASDHRPVLTVLQW</sequence>
<name>A0ABP9V5I1_9BACT</name>
<accession>A0ABP9V5I1</accession>
<dbReference type="PANTHER" id="PTHR14859">
    <property type="entry name" value="CALCOFLUOR WHITE HYPERSENSITIVE PROTEIN PRECURSOR"/>
    <property type="match status" value="1"/>
</dbReference>
<dbReference type="Gene3D" id="3.60.10.10">
    <property type="entry name" value="Endonuclease/exonuclease/phosphatase"/>
    <property type="match status" value="1"/>
</dbReference>
<evidence type="ECO:0000313" key="3">
    <source>
        <dbReference type="Proteomes" id="UP001424741"/>
    </source>
</evidence>
<keyword evidence="3" id="KW-1185">Reference proteome</keyword>
<comment type="caution">
    <text evidence="2">The sequence shown here is derived from an EMBL/GenBank/DDBJ whole genome shotgun (WGS) entry which is preliminary data.</text>
</comment>
<dbReference type="InterPro" id="IPR036691">
    <property type="entry name" value="Endo/exonu/phosph_ase_sf"/>
</dbReference>
<dbReference type="InterPro" id="IPR005135">
    <property type="entry name" value="Endo/exonuclease/phosphatase"/>
</dbReference>
<dbReference type="Pfam" id="PF03372">
    <property type="entry name" value="Exo_endo_phos"/>
    <property type="match status" value="1"/>
</dbReference>
<dbReference type="RefSeq" id="WP_346189428.1">
    <property type="nucleotide sequence ID" value="NZ_BAABRL010000010.1"/>
</dbReference>
<feature type="domain" description="Endonuclease/exonuclease/phosphatase" evidence="1">
    <location>
        <begin position="30"/>
        <end position="244"/>
    </location>
</feature>
<dbReference type="EMBL" id="BAABRL010000010">
    <property type="protein sequence ID" value="GAA5496819.1"/>
    <property type="molecule type" value="Genomic_DNA"/>
</dbReference>
<organism evidence="2 3">
    <name type="scientific">Rubritalea halochordaticola</name>
    <dbReference type="NCBI Taxonomy" id="714537"/>
    <lineage>
        <taxon>Bacteria</taxon>
        <taxon>Pseudomonadati</taxon>
        <taxon>Verrucomicrobiota</taxon>
        <taxon>Verrucomicrobiia</taxon>
        <taxon>Verrucomicrobiales</taxon>
        <taxon>Rubritaleaceae</taxon>
        <taxon>Rubritalea</taxon>
    </lineage>
</organism>
<proteinExistence type="predicted"/>
<dbReference type="InterPro" id="IPR051916">
    <property type="entry name" value="GPI-anchor_lipid_remodeler"/>
</dbReference>
<evidence type="ECO:0000259" key="1">
    <source>
        <dbReference type="Pfam" id="PF03372"/>
    </source>
</evidence>
<dbReference type="Proteomes" id="UP001424741">
    <property type="component" value="Unassembled WGS sequence"/>
</dbReference>
<reference evidence="2 3" key="1">
    <citation type="submission" date="2024-02" db="EMBL/GenBank/DDBJ databases">
        <title>Rubritalea halochordaticola NBRC 107102.</title>
        <authorList>
            <person name="Ichikawa N."/>
            <person name="Katano-Makiyama Y."/>
            <person name="Hidaka K."/>
        </authorList>
    </citation>
    <scope>NUCLEOTIDE SEQUENCE [LARGE SCALE GENOMIC DNA]</scope>
    <source>
        <strain evidence="2 3">NBRC 107102</strain>
    </source>
</reference>